<dbReference type="Gene3D" id="3.40.50.300">
    <property type="entry name" value="P-loop containing nucleotide triphosphate hydrolases"/>
    <property type="match status" value="1"/>
</dbReference>
<name>A0A7W6J3S7_9HYPH</name>
<dbReference type="GO" id="GO:0016787">
    <property type="term" value="F:hydrolase activity"/>
    <property type="evidence" value="ECO:0007669"/>
    <property type="project" value="UniProtKB-KW"/>
</dbReference>
<dbReference type="InterPro" id="IPR027417">
    <property type="entry name" value="P-loop_NTPase"/>
</dbReference>
<evidence type="ECO:0000256" key="1">
    <source>
        <dbReference type="ARBA" id="ARBA00022801"/>
    </source>
</evidence>
<dbReference type="Pfam" id="PF00176">
    <property type="entry name" value="SNF2-rel_dom"/>
    <property type="match status" value="1"/>
</dbReference>
<protein>
    <submittedName>
        <fullName evidence="4">SNF2 family DNA or RNA helicase</fullName>
    </submittedName>
</protein>
<dbReference type="SUPFAM" id="SSF52540">
    <property type="entry name" value="P-loop containing nucleoside triphosphate hydrolases"/>
    <property type="match status" value="2"/>
</dbReference>
<dbReference type="InterPro" id="IPR049730">
    <property type="entry name" value="SNF2/RAD54-like_C"/>
</dbReference>
<keyword evidence="5" id="KW-1185">Reference proteome</keyword>
<gene>
    <name evidence="4" type="ORF">GGR23_001405</name>
</gene>
<dbReference type="InterPro" id="IPR000330">
    <property type="entry name" value="SNF2_N"/>
</dbReference>
<organism evidence="4 5">
    <name type="scientific">Gellertiella hungarica</name>
    <dbReference type="NCBI Taxonomy" id="1572859"/>
    <lineage>
        <taxon>Bacteria</taxon>
        <taxon>Pseudomonadati</taxon>
        <taxon>Pseudomonadota</taxon>
        <taxon>Alphaproteobacteria</taxon>
        <taxon>Hyphomicrobiales</taxon>
        <taxon>Rhizobiaceae</taxon>
        <taxon>Gellertiella</taxon>
    </lineage>
</organism>
<dbReference type="InterPro" id="IPR014001">
    <property type="entry name" value="Helicase_ATP-bd"/>
</dbReference>
<dbReference type="Pfam" id="PF00271">
    <property type="entry name" value="Helicase_C"/>
    <property type="match status" value="1"/>
</dbReference>
<dbReference type="EMBL" id="JACIEZ010000002">
    <property type="protein sequence ID" value="MBB4064228.1"/>
    <property type="molecule type" value="Genomic_DNA"/>
</dbReference>
<reference evidence="4 5" key="1">
    <citation type="submission" date="2020-08" db="EMBL/GenBank/DDBJ databases">
        <title>Genomic Encyclopedia of Type Strains, Phase IV (KMG-IV): sequencing the most valuable type-strain genomes for metagenomic binning, comparative biology and taxonomic classification.</title>
        <authorList>
            <person name="Goeker M."/>
        </authorList>
    </citation>
    <scope>NUCLEOTIDE SEQUENCE [LARGE SCALE GENOMIC DNA]</scope>
    <source>
        <strain evidence="4 5">DSM 29853</strain>
    </source>
</reference>
<dbReference type="SMART" id="SM00490">
    <property type="entry name" value="HELICc"/>
    <property type="match status" value="1"/>
</dbReference>
<feature type="domain" description="Helicase ATP-binding" evidence="2">
    <location>
        <begin position="237"/>
        <end position="430"/>
    </location>
</feature>
<dbReference type="SMART" id="SM00487">
    <property type="entry name" value="DEXDc"/>
    <property type="match status" value="1"/>
</dbReference>
<dbReference type="CDD" id="cd18793">
    <property type="entry name" value="SF2_C_SNF"/>
    <property type="match status" value="1"/>
</dbReference>
<feature type="domain" description="Helicase C-terminal" evidence="3">
    <location>
        <begin position="552"/>
        <end position="701"/>
    </location>
</feature>
<dbReference type="InterPro" id="IPR038718">
    <property type="entry name" value="SNF2-like_sf"/>
</dbReference>
<dbReference type="GO" id="GO:0005524">
    <property type="term" value="F:ATP binding"/>
    <property type="evidence" value="ECO:0007669"/>
    <property type="project" value="InterPro"/>
</dbReference>
<accession>A0A7W6J3S7</accession>
<dbReference type="InterPro" id="IPR001650">
    <property type="entry name" value="Helicase_C-like"/>
</dbReference>
<evidence type="ECO:0000259" key="2">
    <source>
        <dbReference type="PROSITE" id="PS51192"/>
    </source>
</evidence>
<keyword evidence="1" id="KW-0378">Hydrolase</keyword>
<dbReference type="Proteomes" id="UP000528286">
    <property type="component" value="Unassembled WGS sequence"/>
</dbReference>
<dbReference type="PROSITE" id="PS51194">
    <property type="entry name" value="HELICASE_CTER"/>
    <property type="match status" value="1"/>
</dbReference>
<dbReference type="RefSeq" id="WP_210296886.1">
    <property type="nucleotide sequence ID" value="NZ_JACIEZ010000002.1"/>
</dbReference>
<dbReference type="PANTHER" id="PTHR10799">
    <property type="entry name" value="SNF2/RAD54 HELICASE FAMILY"/>
    <property type="match status" value="1"/>
</dbReference>
<keyword evidence="4" id="KW-0547">Nucleotide-binding</keyword>
<sequence length="760" mass="84964">MDRSAAPALDVMHRMKSAPAEARRDFIRNPRLLISEAIEADLRRRGLLDGLSAAQEQELIDAHAEPVLVETREYSERVTGKVVYMKPNLDLFEPSGTTWLPEIFGEATARMIRGLPAEDLAVLEQDIRSAIEASRPDVPFAGETIAATPATEHAVRRQRELMEAEQAEAPINERELPEEAEEKPKGPVILETEDNYESLKWKLAFKPRMAFLPASVPPVIRTALKEHQIESLKWQIEAWQSGLPGILNADEQGLGKTLQTIAFLCWLRANSPVSGQKAGPILVVAPTSLLENWEMEVANHVGPGGLGHLVRLYGSATGAVKKAGARGMDTDFGDTLLELGFLEDAIRQGRGHDFWVLTTYTTLTNYQHSLGAIPFSAVVFDEIQALKNPVSLRAKAGMAVKADFHIGRTGTPIENSTTDLWAIYEQLVPGRLGTLLDFRARFRTPEAGNMQELNQLVFSRQNGLPPVALRRLKEDVARDLPTKTRILRPRLMPDYQARTYEDARLKLTTGSRGSALKMLHHIRTVSVHPAITASDEAQSFIEMSARLSACFDILEKIRAKRERALVFIEHLQMQYRFIGLVKQVFGLNRVDLINGSTPIHKRQEIVNRFQNHLKDDRGFDLLVLAPKAAGTGLTLTAATHVIHLSRWWNPAVEEQCNDRVHRIGQTRPVTIHLPMAIHPAFQEQSFDCLLNSLMTRKRNLATTVLWPMGDTEDDADQLQAMLKDDRRRSTGHPVEDAMAAMFAREGGVSYERLPDGGYRV</sequence>
<proteinExistence type="predicted"/>
<evidence type="ECO:0000313" key="5">
    <source>
        <dbReference type="Proteomes" id="UP000528286"/>
    </source>
</evidence>
<keyword evidence="4" id="KW-0067">ATP-binding</keyword>
<evidence type="ECO:0000313" key="4">
    <source>
        <dbReference type="EMBL" id="MBB4064228.1"/>
    </source>
</evidence>
<keyword evidence="4" id="KW-0347">Helicase</keyword>
<comment type="caution">
    <text evidence="4">The sequence shown here is derived from an EMBL/GenBank/DDBJ whole genome shotgun (WGS) entry which is preliminary data.</text>
</comment>
<evidence type="ECO:0000259" key="3">
    <source>
        <dbReference type="PROSITE" id="PS51194"/>
    </source>
</evidence>
<dbReference type="PROSITE" id="PS51192">
    <property type="entry name" value="HELICASE_ATP_BIND_1"/>
    <property type="match status" value="1"/>
</dbReference>
<dbReference type="Gene3D" id="3.40.50.10810">
    <property type="entry name" value="Tandem AAA-ATPase domain"/>
    <property type="match status" value="1"/>
</dbReference>
<dbReference type="AlphaFoldDB" id="A0A7W6J3S7"/>
<dbReference type="GO" id="GO:0004386">
    <property type="term" value="F:helicase activity"/>
    <property type="evidence" value="ECO:0007669"/>
    <property type="project" value="UniProtKB-KW"/>
</dbReference>